<dbReference type="Proteomes" id="UP000837857">
    <property type="component" value="Chromosome 7"/>
</dbReference>
<proteinExistence type="predicted"/>
<organism evidence="1 2">
    <name type="scientific">Iphiclides podalirius</name>
    <name type="common">scarce swallowtail</name>
    <dbReference type="NCBI Taxonomy" id="110791"/>
    <lineage>
        <taxon>Eukaryota</taxon>
        <taxon>Metazoa</taxon>
        <taxon>Ecdysozoa</taxon>
        <taxon>Arthropoda</taxon>
        <taxon>Hexapoda</taxon>
        <taxon>Insecta</taxon>
        <taxon>Pterygota</taxon>
        <taxon>Neoptera</taxon>
        <taxon>Endopterygota</taxon>
        <taxon>Lepidoptera</taxon>
        <taxon>Glossata</taxon>
        <taxon>Ditrysia</taxon>
        <taxon>Papilionoidea</taxon>
        <taxon>Papilionidae</taxon>
        <taxon>Papilioninae</taxon>
        <taxon>Iphiclides</taxon>
    </lineage>
</organism>
<evidence type="ECO:0000313" key="2">
    <source>
        <dbReference type="Proteomes" id="UP000837857"/>
    </source>
</evidence>
<accession>A0ABN8J066</accession>
<name>A0ABN8J066_9NEOP</name>
<protein>
    <submittedName>
        <fullName evidence="1">Uncharacterized protein</fullName>
    </submittedName>
</protein>
<sequence>MFVATQEWGEGCDGAGSGAGASKRLRAAFLLFYHGSFVACVLRGPFTVSVALGGARPGARGSCAGADRLGSRRPPAARPAQLSANNQIMTADLDASLHRAAVSLFTHERNFDIGPPL</sequence>
<evidence type="ECO:0000313" key="1">
    <source>
        <dbReference type="EMBL" id="CAH2073388.1"/>
    </source>
</evidence>
<feature type="non-terminal residue" evidence="1">
    <location>
        <position position="117"/>
    </location>
</feature>
<reference evidence="1" key="1">
    <citation type="submission" date="2022-03" db="EMBL/GenBank/DDBJ databases">
        <authorList>
            <person name="Martin H S."/>
        </authorList>
    </citation>
    <scope>NUCLEOTIDE SEQUENCE</scope>
</reference>
<keyword evidence="2" id="KW-1185">Reference proteome</keyword>
<gene>
    <name evidence="1" type="ORF">IPOD504_LOCUS15617</name>
</gene>
<dbReference type="EMBL" id="OW152819">
    <property type="protein sequence ID" value="CAH2073388.1"/>
    <property type="molecule type" value="Genomic_DNA"/>
</dbReference>